<reference evidence="2" key="2">
    <citation type="journal article" date="2021" name="PeerJ">
        <title>Extensive microbial diversity within the chicken gut microbiome revealed by metagenomics and culture.</title>
        <authorList>
            <person name="Gilroy R."/>
            <person name="Ravi A."/>
            <person name="Getino M."/>
            <person name="Pursley I."/>
            <person name="Horton D.L."/>
            <person name="Alikhan N.F."/>
            <person name="Baker D."/>
            <person name="Gharbi K."/>
            <person name="Hall N."/>
            <person name="Watson M."/>
            <person name="Adriaenssens E.M."/>
            <person name="Foster-Nyarko E."/>
            <person name="Jarju S."/>
            <person name="Secka A."/>
            <person name="Antonio M."/>
            <person name="Oren A."/>
            <person name="Chaudhuri R.R."/>
            <person name="La Ragione R."/>
            <person name="Hildebrand F."/>
            <person name="Pallen M.J."/>
        </authorList>
    </citation>
    <scope>NUCLEOTIDE SEQUENCE</scope>
    <source>
        <strain evidence="2">13766</strain>
    </source>
</reference>
<dbReference type="Proteomes" id="UP000824140">
    <property type="component" value="Unassembled WGS sequence"/>
</dbReference>
<dbReference type="Gene3D" id="3.40.630.30">
    <property type="match status" value="1"/>
</dbReference>
<reference evidence="2" key="1">
    <citation type="submission" date="2020-10" db="EMBL/GenBank/DDBJ databases">
        <authorList>
            <person name="Gilroy R."/>
        </authorList>
    </citation>
    <scope>NUCLEOTIDE SEQUENCE</scope>
    <source>
        <strain evidence="2">13766</strain>
    </source>
</reference>
<dbReference type="AlphaFoldDB" id="A0A9D1G038"/>
<evidence type="ECO:0000259" key="1">
    <source>
        <dbReference type="PROSITE" id="PS51186"/>
    </source>
</evidence>
<comment type="caution">
    <text evidence="2">The sequence shown here is derived from an EMBL/GenBank/DDBJ whole genome shotgun (WGS) entry which is preliminary data.</text>
</comment>
<evidence type="ECO:0000313" key="3">
    <source>
        <dbReference type="Proteomes" id="UP000824140"/>
    </source>
</evidence>
<dbReference type="GO" id="GO:0016747">
    <property type="term" value="F:acyltransferase activity, transferring groups other than amino-acyl groups"/>
    <property type="evidence" value="ECO:0007669"/>
    <property type="project" value="InterPro"/>
</dbReference>
<dbReference type="CDD" id="cd04301">
    <property type="entry name" value="NAT_SF"/>
    <property type="match status" value="1"/>
</dbReference>
<protein>
    <submittedName>
        <fullName evidence="2">GNAT family N-acetyltransferase</fullName>
    </submittedName>
</protein>
<dbReference type="InterPro" id="IPR000182">
    <property type="entry name" value="GNAT_dom"/>
</dbReference>
<proteinExistence type="predicted"/>
<organism evidence="2 3">
    <name type="scientific">Candidatus Alectryocaccomicrobium excrementavium</name>
    <dbReference type="NCBI Taxonomy" id="2840668"/>
    <lineage>
        <taxon>Bacteria</taxon>
        <taxon>Bacillati</taxon>
        <taxon>Bacillota</taxon>
        <taxon>Clostridia</taxon>
        <taxon>Candidatus Alectryocaccomicrobium</taxon>
    </lineage>
</organism>
<feature type="domain" description="N-acetyltransferase" evidence="1">
    <location>
        <begin position="155"/>
        <end position="304"/>
    </location>
</feature>
<dbReference type="SUPFAM" id="SSF55729">
    <property type="entry name" value="Acyl-CoA N-acyltransferases (Nat)"/>
    <property type="match status" value="1"/>
</dbReference>
<gene>
    <name evidence="2" type="ORF">IAA84_07075</name>
</gene>
<name>A0A9D1G038_9FIRM</name>
<accession>A0A9D1G038</accession>
<dbReference type="PROSITE" id="PS51186">
    <property type="entry name" value="GNAT"/>
    <property type="match status" value="1"/>
</dbReference>
<dbReference type="InterPro" id="IPR016181">
    <property type="entry name" value="Acyl_CoA_acyltransferase"/>
</dbReference>
<evidence type="ECO:0000313" key="2">
    <source>
        <dbReference type="EMBL" id="HIS92766.1"/>
    </source>
</evidence>
<dbReference type="Pfam" id="PF00583">
    <property type="entry name" value="Acetyltransf_1"/>
    <property type="match status" value="1"/>
</dbReference>
<sequence>MENIIKRRPYREMCDFCDVYNFMLKRFALDCANGCYPPFFEYALATPWSDKSQNHRFAIWEDQDGMAAFCWYESGLGEAFFNVADSHSFLIPEMVDHAERRLRDSQGKLRLKVFERQEKVLAEALRRGYRVVDREEQAILDFSTARLNDSLPEGYAFEIASQCDVEQLVDMTWRGFDNSGAPYGGVEREYHTYAAPHATPELGVIVKTQAGEYVCYAGMWWVPEIKLAYLEPLCTVPEHRGKGLARAALTEMYRKMAKLGATHMTGGAIQFYYEIGYQPGYAVLHLEKERANRPVFCLPSKHRSIHGDNFLNMV</sequence>
<dbReference type="EMBL" id="DVJN01000140">
    <property type="protein sequence ID" value="HIS92766.1"/>
    <property type="molecule type" value="Genomic_DNA"/>
</dbReference>